<dbReference type="PANTHER" id="PTHR33337:SF40">
    <property type="entry name" value="CENP-V_GFA DOMAIN-CONTAINING PROTEIN-RELATED"/>
    <property type="match status" value="1"/>
</dbReference>
<comment type="similarity">
    <text evidence="1">Belongs to the Gfa family.</text>
</comment>
<evidence type="ECO:0000256" key="2">
    <source>
        <dbReference type="ARBA" id="ARBA00022723"/>
    </source>
</evidence>
<reference evidence="6" key="2">
    <citation type="submission" date="2023-07" db="EMBL/GenBank/DDBJ databases">
        <authorList>
            <consortium name="Lawrence Berkeley National Laboratory"/>
            <person name="Haridas S."/>
            <person name="Hensen N."/>
            <person name="Bonometti L."/>
            <person name="Westerberg I."/>
            <person name="Brannstrom I.O."/>
            <person name="Guillou S."/>
            <person name="Cros-Aarteil S."/>
            <person name="Calhoun S."/>
            <person name="Kuo A."/>
            <person name="Mondo S."/>
            <person name="Pangilinan J."/>
            <person name="Riley R."/>
            <person name="LaButti K."/>
            <person name="Andreopoulos B."/>
            <person name="Lipzen A."/>
            <person name="Chen C."/>
            <person name="Yanf M."/>
            <person name="Daum C."/>
            <person name="Ng V."/>
            <person name="Clum A."/>
            <person name="Steindorff A."/>
            <person name="Ohm R."/>
            <person name="Martin F."/>
            <person name="Silar P."/>
            <person name="Natvig D."/>
            <person name="Lalanne C."/>
            <person name="Gautier V."/>
            <person name="Ament-velasquez S.L."/>
            <person name="Kruys A."/>
            <person name="Hutchinson M.I."/>
            <person name="Powell A.J."/>
            <person name="Barry K."/>
            <person name="Miller A.N."/>
            <person name="Grigoriev I.V."/>
            <person name="Debuchy R."/>
            <person name="Gladieux P."/>
            <person name="Thoren M.H."/>
            <person name="Johannesson H."/>
        </authorList>
    </citation>
    <scope>NUCLEOTIDE SEQUENCE</scope>
    <source>
        <strain evidence="6">FGSC 1904</strain>
    </source>
</reference>
<dbReference type="PANTHER" id="PTHR33337">
    <property type="entry name" value="GFA DOMAIN-CONTAINING PROTEIN"/>
    <property type="match status" value="1"/>
</dbReference>
<dbReference type="EMBL" id="JAUTDP010000001">
    <property type="protein sequence ID" value="KAK3403354.1"/>
    <property type="molecule type" value="Genomic_DNA"/>
</dbReference>
<organism evidence="6 7">
    <name type="scientific">Sordaria brevicollis</name>
    <dbReference type="NCBI Taxonomy" id="83679"/>
    <lineage>
        <taxon>Eukaryota</taxon>
        <taxon>Fungi</taxon>
        <taxon>Dikarya</taxon>
        <taxon>Ascomycota</taxon>
        <taxon>Pezizomycotina</taxon>
        <taxon>Sordariomycetes</taxon>
        <taxon>Sordariomycetidae</taxon>
        <taxon>Sordariales</taxon>
        <taxon>Sordariaceae</taxon>
        <taxon>Sordaria</taxon>
    </lineage>
</organism>
<evidence type="ECO:0000313" key="6">
    <source>
        <dbReference type="EMBL" id="KAK3403354.1"/>
    </source>
</evidence>
<feature type="domain" description="CENP-V/GFA" evidence="5">
    <location>
        <begin position="83"/>
        <end position="215"/>
    </location>
</feature>
<keyword evidence="4" id="KW-0456">Lyase</keyword>
<accession>A0AAE0PNZ9</accession>
<dbReference type="GO" id="GO:0016846">
    <property type="term" value="F:carbon-sulfur lyase activity"/>
    <property type="evidence" value="ECO:0007669"/>
    <property type="project" value="InterPro"/>
</dbReference>
<dbReference type="GO" id="GO:0046872">
    <property type="term" value="F:metal ion binding"/>
    <property type="evidence" value="ECO:0007669"/>
    <property type="project" value="UniProtKB-KW"/>
</dbReference>
<comment type="caution">
    <text evidence="6">The sequence shown here is derived from an EMBL/GenBank/DDBJ whole genome shotgun (WGS) entry which is preliminary data.</text>
</comment>
<sequence length="215" mass="24517">MHCATGPATATEIAPRPLRLALTNNHETFTQRMLLSRILPNPASIFRSSQPRTLRLSQTIASTPSPAFQIRNPLQTFIMSIHMKGHCVCKNLQYSLELESLDDARTTLCHCNSCKRAFGTNYGLTTKVPLKGFKYETGTPKLFKQHNGVTREFCDNCGAYICEYGEEAADKFRYIMWGSFNEPEKVPPKGEFFCKNKPKWMPDIPDTFRKQEIKE</sequence>
<evidence type="ECO:0000313" key="7">
    <source>
        <dbReference type="Proteomes" id="UP001281003"/>
    </source>
</evidence>
<dbReference type="InterPro" id="IPR011057">
    <property type="entry name" value="Mss4-like_sf"/>
</dbReference>
<evidence type="ECO:0000256" key="1">
    <source>
        <dbReference type="ARBA" id="ARBA00005495"/>
    </source>
</evidence>
<evidence type="ECO:0000256" key="3">
    <source>
        <dbReference type="ARBA" id="ARBA00022833"/>
    </source>
</evidence>
<keyword evidence="3" id="KW-0862">Zinc</keyword>
<protein>
    <submittedName>
        <fullName evidence="6">Mss4-like protein</fullName>
    </submittedName>
</protein>
<keyword evidence="7" id="KW-1185">Reference proteome</keyword>
<dbReference type="Proteomes" id="UP001281003">
    <property type="component" value="Unassembled WGS sequence"/>
</dbReference>
<reference evidence="6" key="1">
    <citation type="journal article" date="2023" name="Mol. Phylogenet. Evol.">
        <title>Genome-scale phylogeny and comparative genomics of the fungal order Sordariales.</title>
        <authorList>
            <person name="Hensen N."/>
            <person name="Bonometti L."/>
            <person name="Westerberg I."/>
            <person name="Brannstrom I.O."/>
            <person name="Guillou S."/>
            <person name="Cros-Aarteil S."/>
            <person name="Calhoun S."/>
            <person name="Haridas S."/>
            <person name="Kuo A."/>
            <person name="Mondo S."/>
            <person name="Pangilinan J."/>
            <person name="Riley R."/>
            <person name="LaButti K."/>
            <person name="Andreopoulos B."/>
            <person name="Lipzen A."/>
            <person name="Chen C."/>
            <person name="Yan M."/>
            <person name="Daum C."/>
            <person name="Ng V."/>
            <person name="Clum A."/>
            <person name="Steindorff A."/>
            <person name="Ohm R.A."/>
            <person name="Martin F."/>
            <person name="Silar P."/>
            <person name="Natvig D.O."/>
            <person name="Lalanne C."/>
            <person name="Gautier V."/>
            <person name="Ament-Velasquez S.L."/>
            <person name="Kruys A."/>
            <person name="Hutchinson M.I."/>
            <person name="Powell A.J."/>
            <person name="Barry K."/>
            <person name="Miller A.N."/>
            <person name="Grigoriev I.V."/>
            <person name="Debuchy R."/>
            <person name="Gladieux P."/>
            <person name="Hiltunen Thoren M."/>
            <person name="Johannesson H."/>
        </authorList>
    </citation>
    <scope>NUCLEOTIDE SEQUENCE</scope>
    <source>
        <strain evidence="6">FGSC 1904</strain>
    </source>
</reference>
<dbReference type="InterPro" id="IPR006913">
    <property type="entry name" value="CENP-V/GFA"/>
</dbReference>
<dbReference type="Gene3D" id="3.90.1590.10">
    <property type="entry name" value="glutathione-dependent formaldehyde- activating enzyme (gfa)"/>
    <property type="match status" value="1"/>
</dbReference>
<dbReference type="AlphaFoldDB" id="A0AAE0PNZ9"/>
<gene>
    <name evidence="6" type="ORF">B0T20DRAFT_400772</name>
</gene>
<dbReference type="Pfam" id="PF04828">
    <property type="entry name" value="GFA"/>
    <property type="match status" value="1"/>
</dbReference>
<evidence type="ECO:0000259" key="5">
    <source>
        <dbReference type="PROSITE" id="PS51891"/>
    </source>
</evidence>
<keyword evidence="2" id="KW-0479">Metal-binding</keyword>
<proteinExistence type="inferred from homology"/>
<name>A0AAE0PNZ9_SORBR</name>
<dbReference type="PROSITE" id="PS51891">
    <property type="entry name" value="CENP_V_GFA"/>
    <property type="match status" value="1"/>
</dbReference>
<dbReference type="SUPFAM" id="SSF51316">
    <property type="entry name" value="Mss4-like"/>
    <property type="match status" value="1"/>
</dbReference>
<evidence type="ECO:0000256" key="4">
    <source>
        <dbReference type="ARBA" id="ARBA00023239"/>
    </source>
</evidence>